<gene>
    <name evidence="1" type="ORF">XENOCAPTIV_023496</name>
</gene>
<accession>A0ABV0R1S4</accession>
<name>A0ABV0R1S4_9TELE</name>
<comment type="caution">
    <text evidence="1">The sequence shown here is derived from an EMBL/GenBank/DDBJ whole genome shotgun (WGS) entry which is preliminary data.</text>
</comment>
<dbReference type="EMBL" id="JAHRIN010030574">
    <property type="protein sequence ID" value="MEQ2202070.1"/>
    <property type="molecule type" value="Genomic_DNA"/>
</dbReference>
<evidence type="ECO:0000313" key="1">
    <source>
        <dbReference type="EMBL" id="MEQ2202070.1"/>
    </source>
</evidence>
<organism evidence="1 2">
    <name type="scientific">Xenoophorus captivus</name>
    <dbReference type="NCBI Taxonomy" id="1517983"/>
    <lineage>
        <taxon>Eukaryota</taxon>
        <taxon>Metazoa</taxon>
        <taxon>Chordata</taxon>
        <taxon>Craniata</taxon>
        <taxon>Vertebrata</taxon>
        <taxon>Euteleostomi</taxon>
        <taxon>Actinopterygii</taxon>
        <taxon>Neopterygii</taxon>
        <taxon>Teleostei</taxon>
        <taxon>Neoteleostei</taxon>
        <taxon>Acanthomorphata</taxon>
        <taxon>Ovalentaria</taxon>
        <taxon>Atherinomorphae</taxon>
        <taxon>Cyprinodontiformes</taxon>
        <taxon>Goodeidae</taxon>
        <taxon>Xenoophorus</taxon>
    </lineage>
</organism>
<feature type="non-terminal residue" evidence="1">
    <location>
        <position position="1"/>
    </location>
</feature>
<evidence type="ECO:0000313" key="2">
    <source>
        <dbReference type="Proteomes" id="UP001434883"/>
    </source>
</evidence>
<sequence length="102" mass="11255">LLTAETVPSEEGRGGRGRVGDEWAWKPGPCSACTERSLSLSRCACVHVRLVVAAAFLQTCERCFSVVPSKNKQLHYIKVLIHRAGFCVVKMRVREFESACSS</sequence>
<keyword evidence="2" id="KW-1185">Reference proteome</keyword>
<reference evidence="1 2" key="1">
    <citation type="submission" date="2021-06" db="EMBL/GenBank/DDBJ databases">
        <authorList>
            <person name="Palmer J.M."/>
        </authorList>
    </citation>
    <scope>NUCLEOTIDE SEQUENCE [LARGE SCALE GENOMIC DNA]</scope>
    <source>
        <strain evidence="1 2">XC_2019</strain>
        <tissue evidence="1">Muscle</tissue>
    </source>
</reference>
<dbReference type="Proteomes" id="UP001434883">
    <property type="component" value="Unassembled WGS sequence"/>
</dbReference>
<protein>
    <submittedName>
        <fullName evidence="1">Uncharacterized protein</fullName>
    </submittedName>
</protein>
<proteinExistence type="predicted"/>